<keyword evidence="2" id="KW-0456">Lyase</keyword>
<evidence type="ECO:0000256" key="2">
    <source>
        <dbReference type="HAMAP-Rule" id="MF_01074"/>
    </source>
</evidence>
<evidence type="ECO:0000313" key="3">
    <source>
        <dbReference type="EMBL" id="KGK99335.1"/>
    </source>
</evidence>
<dbReference type="GO" id="GO:0016151">
    <property type="term" value="F:nickel cation binding"/>
    <property type="evidence" value="ECO:0007669"/>
    <property type="project" value="UniProtKB-UniRule"/>
</dbReference>
<dbReference type="PANTHER" id="PTHR36566">
    <property type="entry name" value="NICKEL INSERTION PROTEIN-RELATED"/>
    <property type="match status" value="1"/>
</dbReference>
<keyword evidence="4" id="KW-1185">Reference proteome</keyword>
<name>A0A099T2D2_METMT</name>
<dbReference type="InterPro" id="IPR002822">
    <property type="entry name" value="Ni_insertion"/>
</dbReference>
<dbReference type="EMBL" id="JRHO01000009">
    <property type="protein sequence ID" value="KGK99335.1"/>
    <property type="molecule type" value="Genomic_DNA"/>
</dbReference>
<comment type="caution">
    <text evidence="3">The sequence shown here is derived from an EMBL/GenBank/DDBJ whole genome shotgun (WGS) entry which is preliminary data.</text>
</comment>
<proteinExistence type="inferred from homology"/>
<dbReference type="RefSeq" id="WP_048193867.1">
    <property type="nucleotide sequence ID" value="NZ_CAAGSM010000006.1"/>
</dbReference>
<reference evidence="3 4" key="1">
    <citation type="submission" date="2014-09" db="EMBL/GenBank/DDBJ databases">
        <title>Draft genome sequence of an obligately methylotrophic methanogen, Methanococcoides methylutens, isolated from marine sediment.</title>
        <authorList>
            <person name="Guan Y."/>
            <person name="Ngugi D.K."/>
            <person name="Blom J."/>
            <person name="Ali S."/>
            <person name="Ferry J.G."/>
            <person name="Stingl U."/>
        </authorList>
    </citation>
    <scope>NUCLEOTIDE SEQUENCE [LARGE SCALE GENOMIC DNA]</scope>
    <source>
        <strain evidence="3 4">DSM 2657</strain>
    </source>
</reference>
<organism evidence="3 4">
    <name type="scientific">Methanococcoides methylutens</name>
    <dbReference type="NCBI Taxonomy" id="2226"/>
    <lineage>
        <taxon>Archaea</taxon>
        <taxon>Methanobacteriati</taxon>
        <taxon>Methanobacteriota</taxon>
        <taxon>Stenosarchaea group</taxon>
        <taxon>Methanomicrobia</taxon>
        <taxon>Methanosarcinales</taxon>
        <taxon>Methanosarcinaceae</taxon>
        <taxon>Methanococcoides</taxon>
    </lineage>
</organism>
<keyword evidence="1 2" id="KW-0533">Nickel</keyword>
<dbReference type="NCBIfam" id="TIGR00299">
    <property type="entry name" value="nickel pincer cofactor biosynthesis protein LarC"/>
    <property type="match status" value="1"/>
</dbReference>
<sequence>MRSLIFEPFSGASGDMILGGLVGLGIDKKELCDIIESSVNVTVSVGTANKCGIEATNVHVRTHDDKNDRRYEDLINTIKAAALPAEVKKSALGVFRLLGEAESRVHGKTLEELHFHEVGQDDALADVIGSCYAIHKMKADHIFCTPVNVGGGSVKAAHGTFPVPAPATLEIMKESGLQIYSSGERELLTPTGAAILAYFAEPVDRLPMGKILETGYGAGDADMEMPNVLRTMLMDVTGDLSRDSIEVLETNVDDVTGEVLGNLFEKLMEAGAKDVAITPTTMKKGRSGHIIQVIAKPEESARIAGELMRQTGTLGVRVIPTKHRFIADRRMDSVTMAIADHEYKVAVKIAQDRSGEILHISAEYEDCRRVSDITGLPLKEVMRRAEETAWKRFTDL</sequence>
<dbReference type="Pfam" id="PF01969">
    <property type="entry name" value="Ni_insertion"/>
    <property type="match status" value="1"/>
</dbReference>
<evidence type="ECO:0000256" key="1">
    <source>
        <dbReference type="ARBA" id="ARBA00022596"/>
    </source>
</evidence>
<dbReference type="OrthoDB" id="10691at2157"/>
<dbReference type="AlphaFoldDB" id="A0A099T2D2"/>
<evidence type="ECO:0000313" key="4">
    <source>
        <dbReference type="Proteomes" id="UP000029859"/>
    </source>
</evidence>
<dbReference type="Gene3D" id="3.30.70.1380">
    <property type="entry name" value="Transcriptional regulatory protein pf0864 domain like"/>
    <property type="match status" value="1"/>
</dbReference>
<accession>A0A099T2D2</accession>
<dbReference type="GO" id="GO:0016829">
    <property type="term" value="F:lyase activity"/>
    <property type="evidence" value="ECO:0007669"/>
    <property type="project" value="UniProtKB-UniRule"/>
</dbReference>
<protein>
    <recommendedName>
        <fullName evidence="2">Putative nickel insertion protein</fullName>
    </recommendedName>
</protein>
<dbReference type="Proteomes" id="UP000029859">
    <property type="component" value="Unassembled WGS sequence"/>
</dbReference>
<dbReference type="HAMAP" id="MF_01074">
    <property type="entry name" value="LarC"/>
    <property type="match status" value="1"/>
</dbReference>
<comment type="similarity">
    <text evidence="2">Belongs to the LarC family.</text>
</comment>
<dbReference type="Gene3D" id="3.10.20.300">
    <property type="entry name" value="mk0293 like domain"/>
    <property type="match status" value="1"/>
</dbReference>
<gene>
    <name evidence="3" type="ORF">LI82_04825</name>
</gene>
<dbReference type="PANTHER" id="PTHR36566:SF1">
    <property type="entry name" value="PYRIDINIUM-3,5-BISTHIOCARBOXYLIC ACID MONONUCLEOTIDE NICKEL INSERTION PROTEIN"/>
    <property type="match status" value="1"/>
</dbReference>